<accession>A0A0D9NX25</accession>
<dbReference type="OrthoDB" id="42919at2759"/>
<name>A0A0D9NX25_METAN</name>
<dbReference type="InterPro" id="IPR011008">
    <property type="entry name" value="Dimeric_a/b-barrel"/>
</dbReference>
<dbReference type="STRING" id="1291518.A0A0D9NX25"/>
<dbReference type="AlphaFoldDB" id="A0A0D9NX25"/>
<gene>
    <name evidence="2" type="ORF">H634G_06257</name>
</gene>
<sequence length="119" mass="13222">MVLVHIVLFKFKPSVSPAHKEAFAAELKRLRDLPSVLNKRLVVGGPSVTDPIARSRGNHLALVSYHASKAALAEVTSTYLWPFSEEVTRFDFEMDAEDERWMGGFLSCADATLDTGEQE</sequence>
<reference evidence="3" key="1">
    <citation type="journal article" date="2014" name="BMC Genomics">
        <title>The genome sequence of the biocontrol fungus Metarhizium anisopliae and comparative genomics of Metarhizium species.</title>
        <authorList>
            <person name="Pattemore J.A."/>
            <person name="Hane J.K."/>
            <person name="Williams A.H."/>
            <person name="Wilson B.A."/>
            <person name="Stodart B.J."/>
            <person name="Ash G.J."/>
        </authorList>
    </citation>
    <scope>NUCLEOTIDE SEQUENCE [LARGE SCALE GENOMIC DNA]</scope>
    <source>
        <strain evidence="3">BRIP 53293</strain>
    </source>
</reference>
<keyword evidence="3" id="KW-1185">Reference proteome</keyword>
<protein>
    <recommendedName>
        <fullName evidence="1">Stress-response A/B barrel domain-containing protein</fullName>
    </recommendedName>
</protein>
<dbReference type="SMART" id="SM00886">
    <property type="entry name" value="Dabb"/>
    <property type="match status" value="1"/>
</dbReference>
<evidence type="ECO:0000313" key="2">
    <source>
        <dbReference type="EMBL" id="KJK78559.1"/>
    </source>
</evidence>
<evidence type="ECO:0000259" key="1">
    <source>
        <dbReference type="PROSITE" id="PS51502"/>
    </source>
</evidence>
<proteinExistence type="predicted"/>
<dbReference type="Gene3D" id="3.30.70.100">
    <property type="match status" value="1"/>
</dbReference>
<dbReference type="SUPFAM" id="SSF54909">
    <property type="entry name" value="Dimeric alpha+beta barrel"/>
    <property type="match status" value="1"/>
</dbReference>
<feature type="domain" description="Stress-response A/B barrel" evidence="1">
    <location>
        <begin position="3"/>
        <end position="105"/>
    </location>
</feature>
<dbReference type="Pfam" id="PF07876">
    <property type="entry name" value="Dabb"/>
    <property type="match status" value="1"/>
</dbReference>
<dbReference type="PROSITE" id="PS51502">
    <property type="entry name" value="S_R_A_B_BARREL"/>
    <property type="match status" value="1"/>
</dbReference>
<dbReference type="Proteomes" id="UP000054544">
    <property type="component" value="Unassembled WGS sequence"/>
</dbReference>
<evidence type="ECO:0000313" key="3">
    <source>
        <dbReference type="Proteomes" id="UP000054544"/>
    </source>
</evidence>
<organism evidence="2 3">
    <name type="scientific">Metarhizium anisopliae BRIP 53293</name>
    <dbReference type="NCBI Taxonomy" id="1291518"/>
    <lineage>
        <taxon>Eukaryota</taxon>
        <taxon>Fungi</taxon>
        <taxon>Dikarya</taxon>
        <taxon>Ascomycota</taxon>
        <taxon>Pezizomycotina</taxon>
        <taxon>Sordariomycetes</taxon>
        <taxon>Hypocreomycetidae</taxon>
        <taxon>Hypocreales</taxon>
        <taxon>Clavicipitaceae</taxon>
        <taxon>Metarhizium</taxon>
    </lineage>
</organism>
<dbReference type="InterPro" id="IPR013097">
    <property type="entry name" value="Dabb"/>
</dbReference>
<dbReference type="EMBL" id="KE384734">
    <property type="protein sequence ID" value="KJK78559.1"/>
    <property type="molecule type" value="Genomic_DNA"/>
</dbReference>